<dbReference type="EMBL" id="KL584755">
    <property type="protein sequence ID" value="KEQ97040.1"/>
    <property type="molecule type" value="Genomic_DNA"/>
</dbReference>
<dbReference type="GeneID" id="25365778"/>
<sequence>MLPPPTILDLDLVDAPLIITRSVAILTVGQLRQQCAILGIVAGKYQKQRLVSMLCKLPTQPVIYDGFGHQDLVDFTLSRELNLSDVAERHLDKFRAKRTELIGIQTRLEALGSQIKAEKPTSREPHFDFLGLPPELRDMVLHLVCISSTTIIHPQTQPAIAGTCRLLRQEALAVYYGCNRFHVFLDNVSRKALSDKDLWLQRISPCHLNSVRSFSFKYVGAVALLDIDFDIRNQTLGIVRFSAFRPSQADQVLSDYLARSRSSWTSPSYVVRLRTYDEWGSNESDRFLHLQGSSSLLAAFKSSILERIEGAKMLATGDTDAETARIANWKRLEVEWTARSGFSGPSIERIMEMLVENIPDIKNLWVHDFVD</sequence>
<organism evidence="1 2">
    <name type="scientific">Aureobasidium subglaciale (strain EXF-2481)</name>
    <name type="common">Aureobasidium pullulans var. subglaciale</name>
    <dbReference type="NCBI Taxonomy" id="1043005"/>
    <lineage>
        <taxon>Eukaryota</taxon>
        <taxon>Fungi</taxon>
        <taxon>Dikarya</taxon>
        <taxon>Ascomycota</taxon>
        <taxon>Pezizomycotina</taxon>
        <taxon>Dothideomycetes</taxon>
        <taxon>Dothideomycetidae</taxon>
        <taxon>Dothideales</taxon>
        <taxon>Saccotheciaceae</taxon>
        <taxon>Aureobasidium</taxon>
    </lineage>
</organism>
<keyword evidence="2" id="KW-1185">Reference proteome</keyword>
<protein>
    <submittedName>
        <fullName evidence="1">Uncharacterized protein</fullName>
    </submittedName>
</protein>
<name>A0A074YH34_AURSE</name>
<evidence type="ECO:0000313" key="1">
    <source>
        <dbReference type="EMBL" id="KEQ97040.1"/>
    </source>
</evidence>
<proteinExistence type="predicted"/>
<dbReference type="InParanoid" id="A0A074YH34"/>
<dbReference type="AlphaFoldDB" id="A0A074YH34"/>
<accession>A0A074YH34</accession>
<dbReference type="PANTHER" id="PTHR42085">
    <property type="entry name" value="F-BOX DOMAIN-CONTAINING PROTEIN"/>
    <property type="match status" value="1"/>
</dbReference>
<dbReference type="RefSeq" id="XP_013345266.1">
    <property type="nucleotide sequence ID" value="XM_013489812.1"/>
</dbReference>
<gene>
    <name evidence="1" type="ORF">AUEXF2481DRAFT_3715</name>
</gene>
<dbReference type="InterPro" id="IPR038883">
    <property type="entry name" value="AN11006-like"/>
</dbReference>
<dbReference type="HOGENOM" id="CLU_745925_0_0_1"/>
<dbReference type="Proteomes" id="UP000030641">
    <property type="component" value="Unassembled WGS sequence"/>
</dbReference>
<reference evidence="1 2" key="1">
    <citation type="journal article" date="2014" name="BMC Genomics">
        <title>Genome sequencing of four Aureobasidium pullulans varieties: biotechnological potential, stress tolerance, and description of new species.</title>
        <authorList>
            <person name="Gostin Ar C."/>
            <person name="Ohm R.A."/>
            <person name="Kogej T."/>
            <person name="Sonjak S."/>
            <person name="Turk M."/>
            <person name="Zajc J."/>
            <person name="Zalar P."/>
            <person name="Grube M."/>
            <person name="Sun H."/>
            <person name="Han J."/>
            <person name="Sharma A."/>
            <person name="Chiniquy J."/>
            <person name="Ngan C.Y."/>
            <person name="Lipzen A."/>
            <person name="Barry K."/>
            <person name="Grigoriev I.V."/>
            <person name="Gunde-Cimerman N."/>
        </authorList>
    </citation>
    <scope>NUCLEOTIDE SEQUENCE [LARGE SCALE GENOMIC DNA]</scope>
    <source>
        <strain evidence="1 2">EXF-2481</strain>
    </source>
</reference>
<evidence type="ECO:0000313" key="2">
    <source>
        <dbReference type="Proteomes" id="UP000030641"/>
    </source>
</evidence>
<dbReference type="STRING" id="1043005.A0A074YH34"/>
<dbReference type="OrthoDB" id="62952at2759"/>
<dbReference type="PANTHER" id="PTHR42085:SF4">
    <property type="entry name" value="F-BOX DOMAIN-CONTAINING PROTEIN"/>
    <property type="match status" value="1"/>
</dbReference>